<dbReference type="Pfam" id="PF00076">
    <property type="entry name" value="RRM_1"/>
    <property type="match status" value="1"/>
</dbReference>
<name>A0A673ZT15_SALTR</name>
<protein>
    <recommendedName>
        <fullName evidence="2">RRM domain-containing protein</fullName>
    </recommendedName>
</protein>
<evidence type="ECO:0000313" key="4">
    <source>
        <dbReference type="Proteomes" id="UP000472277"/>
    </source>
</evidence>
<dbReference type="GO" id="GO:0003723">
    <property type="term" value="F:RNA binding"/>
    <property type="evidence" value="ECO:0007669"/>
    <property type="project" value="InterPro"/>
</dbReference>
<dbReference type="InterPro" id="IPR035979">
    <property type="entry name" value="RBD_domain_sf"/>
</dbReference>
<dbReference type="AlphaFoldDB" id="A0A673ZT15"/>
<organism evidence="3 4">
    <name type="scientific">Salmo trutta</name>
    <name type="common">Brown trout</name>
    <dbReference type="NCBI Taxonomy" id="8032"/>
    <lineage>
        <taxon>Eukaryota</taxon>
        <taxon>Metazoa</taxon>
        <taxon>Chordata</taxon>
        <taxon>Craniata</taxon>
        <taxon>Vertebrata</taxon>
        <taxon>Euteleostomi</taxon>
        <taxon>Actinopterygii</taxon>
        <taxon>Neopterygii</taxon>
        <taxon>Teleostei</taxon>
        <taxon>Protacanthopterygii</taxon>
        <taxon>Salmoniformes</taxon>
        <taxon>Salmonidae</taxon>
        <taxon>Salmoninae</taxon>
        <taxon>Salmo</taxon>
    </lineage>
</organism>
<keyword evidence="4" id="KW-1185">Reference proteome</keyword>
<dbReference type="FunCoup" id="A0A673ZT15">
    <property type="interactions" value="244"/>
</dbReference>
<feature type="region of interest" description="Disordered" evidence="1">
    <location>
        <begin position="1054"/>
        <end position="1093"/>
    </location>
</feature>
<dbReference type="Gene3D" id="3.30.70.330">
    <property type="match status" value="1"/>
</dbReference>
<dbReference type="Proteomes" id="UP000472277">
    <property type="component" value="Chromosome 24"/>
</dbReference>
<sequence length="1187" mass="130563">MSTYIQTASINLWPSAPSDSWLYVFQNMWYPFPMLMPLSLSPEPQRPSDISQTPYGSGMIQMHMVPCDQRLFQNAMNGLADPPSLSIEDCRKFLLNRSVFDLVKVTHFLELTDPKLLGWYLSLPVEDRKLIQEEGGLHRFLQRHPALNVARQLVYVKQQVRGCWKPPAVTQTMSSNLNKSRRPTFYGVIQCPNCGTSCSSGAKICRRCSTPIQKEIPACQSEEEKELGLLPNNVKEELNLFNCSGHGGVQSVQVHHQEEAGAVQQFRGCQPQSFTTTPFPSTTVGCLVNLQDSFQSACGDTSGGHIGATEDSPGQQEAHFSEVQLLSQLWEEGRWQDGNNCSRVMVYKDPSAQTSFSLDMELEMQSQRGINRSQSAIESQEGESMANSMSMHDQMADFPTLDRETPPEYYSFNSTRMDCTDWNDTSINTSQLAEPDHNDSLSLMATMGSTEQPSGAVEVEPPEGSMVSSCAGDRSEYCDWNYNCHGNLANEEEASRCELENNGVDYRSLMKEDGSILMYKASNEGTPDLNVTPPQGQTKMDQSSWSRESLSAPQTLKKEELSIYEESFVSISPGGAAAAVVTTTQHENSMSAFSLVNLNQTFDLSPSRVTEARLSTADHSTNTWPAVAKHDVLVGIDHSLTGCNQNTQTQGTATTDKSVITEVHMADLEYLTEEFIKLKFSQEELKELKEQMASSAGGMRDGRGCDNADRGECDCGQRATRAELSLLALQYGMCQRHCWRCYYTSPEGDRLVQGTEGPPESLVKVLQVLEVDYREMRRQVLSGIPLDQLRPLSVDSQKIISGTSYVPQHIIDESLGNALSDASGRSSQQLQVEDACVEDVSVGGDGALNRLVSQSVLSVLGQDDGMVGRIKAEGPVSNPKAEDCRSVKAVTLLPQQPEVNRRPRPGGTKDHNSSDAWFDAEEDLEPDGVELKEGGLAEVLVEKGIGKNRVEGKDPHDRHTPKDSLFTGVVGEKDQSSFLCVTDLPSDVTEREVMLWFEKYQASEVSISTFSNNRRVAIVTLSGPKMADSAVNEMDGCSMHGHMVHVVHICSPSHIGSQSQGQGGQTQQQQGPSASTKAGPSGDTPCPQDSKRKNTHIITPLMPLQLSLQKRTTVCDSPTASGTCVPQHYATMGSFDTLMARLSVRHPEVGRQRIVDALLELRAKHQGFLSGLPLKTIVNMTSDLLTR</sequence>
<dbReference type="Ensembl" id="ENSSTUT00000052263.1">
    <property type="protein sequence ID" value="ENSSTUP00000049988.1"/>
    <property type="gene ID" value="ENSSTUG00000021134.1"/>
</dbReference>
<dbReference type="GeneTree" id="ENSGT00940000177452"/>
<dbReference type="InterPro" id="IPR012677">
    <property type="entry name" value="Nucleotide-bd_a/b_plait_sf"/>
</dbReference>
<reference evidence="3" key="1">
    <citation type="submission" date="2025-08" db="UniProtKB">
        <authorList>
            <consortium name="Ensembl"/>
        </authorList>
    </citation>
    <scope>IDENTIFICATION</scope>
</reference>
<evidence type="ECO:0000313" key="3">
    <source>
        <dbReference type="Ensembl" id="ENSSTUP00000049988.1"/>
    </source>
</evidence>
<dbReference type="SMART" id="SM00360">
    <property type="entry name" value="RRM"/>
    <property type="match status" value="1"/>
</dbReference>
<dbReference type="PANTHER" id="PTHR17550:SF7">
    <property type="entry name" value="RNA-BINDING PROTEIN 44"/>
    <property type="match status" value="1"/>
</dbReference>
<feature type="compositionally biased region" description="Low complexity" evidence="1">
    <location>
        <begin position="1056"/>
        <end position="1071"/>
    </location>
</feature>
<feature type="region of interest" description="Disordered" evidence="1">
    <location>
        <begin position="522"/>
        <end position="552"/>
    </location>
</feature>
<feature type="compositionally biased region" description="Basic and acidic residues" evidence="1">
    <location>
        <begin position="947"/>
        <end position="962"/>
    </location>
</feature>
<feature type="domain" description="RRM" evidence="2">
    <location>
        <begin position="978"/>
        <end position="1047"/>
    </location>
</feature>
<feature type="region of interest" description="Disordered" evidence="1">
    <location>
        <begin position="895"/>
        <end position="916"/>
    </location>
</feature>
<gene>
    <name evidence="3" type="primary">rbm44</name>
</gene>
<feature type="compositionally biased region" description="Polar residues" evidence="1">
    <location>
        <begin position="532"/>
        <end position="552"/>
    </location>
</feature>
<evidence type="ECO:0000259" key="2">
    <source>
        <dbReference type="SMART" id="SM00360"/>
    </source>
</evidence>
<dbReference type="PANTHER" id="PTHR17550">
    <property type="entry name" value="E3 UBIQUITIN-PROTEIN LIGASE TTC3"/>
    <property type="match status" value="1"/>
</dbReference>
<feature type="region of interest" description="Disordered" evidence="1">
    <location>
        <begin position="947"/>
        <end position="966"/>
    </location>
</feature>
<proteinExistence type="predicted"/>
<evidence type="ECO:0000256" key="1">
    <source>
        <dbReference type="SAM" id="MobiDB-lite"/>
    </source>
</evidence>
<dbReference type="InterPro" id="IPR000504">
    <property type="entry name" value="RRM_dom"/>
</dbReference>
<reference evidence="3" key="2">
    <citation type="submission" date="2025-09" db="UniProtKB">
        <authorList>
            <consortium name="Ensembl"/>
        </authorList>
    </citation>
    <scope>IDENTIFICATION</scope>
</reference>
<dbReference type="OMA" id="TEVRMSD"/>
<accession>A0A673ZT15</accession>
<dbReference type="InParanoid" id="A0A673ZT15"/>
<dbReference type="SUPFAM" id="SSF54928">
    <property type="entry name" value="RNA-binding domain, RBD"/>
    <property type="match status" value="1"/>
</dbReference>